<dbReference type="PANTHER" id="PTHR11022:SF74">
    <property type="entry name" value="PEPTIDOGLYCAN-RECOGNITION PROTEIN SA"/>
    <property type="match status" value="1"/>
</dbReference>
<dbReference type="InterPro" id="IPR002502">
    <property type="entry name" value="Amidase_domain"/>
</dbReference>
<dbReference type="Gene3D" id="3.40.80.10">
    <property type="entry name" value="Peptidoglycan recognition protein-like"/>
    <property type="match status" value="1"/>
</dbReference>
<gene>
    <name evidence="7" type="primary">LOC115887466</name>
</gene>
<dbReference type="SUPFAM" id="SSF55846">
    <property type="entry name" value="N-acetylmuramoyl-L-alanine amidase-like"/>
    <property type="match status" value="1"/>
</dbReference>
<accession>A0A6J2YHL8</accession>
<dbReference type="OrthoDB" id="10001926at2759"/>
<sequence length="367" mass="41277">MTERCELSDNDEAAKQSTTSLQINNWCENEDNSTLDNTKQGTEEANDIEYCLELIPNLNDDAHSLIIEGTSQTKHENRIENLAANNVGAIHIGDRIYVNGDAEFTGNIGGSIYQKRLRESLENRSDCTKKAQTIDADVTVQKPKRLRELLNERSFQIWLGILVIVSLVCTSILIYYAVDFSAVPSSPMVATVGHDDDLGDGIQIIHRNEWSARPPLNTTSVDGPLKIVRILHTAGANCKDYQTCAGMVLGLQIWQVGTQDMVDLAWNYLIGGDGNVYVGRGPDVQNEWMPRAIDICYMGNFLTPYDQLTDKMEEAGKRLIQRLRNEGKITEDYVVIPHNQTYNTLSPGQNVYKKLIKWPHYDSSLYF</sequence>
<keyword evidence="4" id="KW-1133">Transmembrane helix</keyword>
<dbReference type="GeneID" id="115887466"/>
<evidence type="ECO:0000256" key="2">
    <source>
        <dbReference type="ARBA" id="ARBA00022588"/>
    </source>
</evidence>
<dbReference type="CDD" id="cd06583">
    <property type="entry name" value="PGRP"/>
    <property type="match status" value="1"/>
</dbReference>
<evidence type="ECO:0000256" key="3">
    <source>
        <dbReference type="ARBA" id="ARBA00022859"/>
    </source>
</evidence>
<protein>
    <submittedName>
        <fullName evidence="7">Peptidoglycan-recognition protein LA-like isoform X2</fullName>
    </submittedName>
</protein>
<name>A0A6J2YHL8_SITOR</name>
<dbReference type="GO" id="GO:0008270">
    <property type="term" value="F:zinc ion binding"/>
    <property type="evidence" value="ECO:0007669"/>
    <property type="project" value="InterPro"/>
</dbReference>
<dbReference type="RefSeq" id="XP_030762761.1">
    <property type="nucleotide sequence ID" value="XM_030906901.1"/>
</dbReference>
<dbReference type="PANTHER" id="PTHR11022">
    <property type="entry name" value="PEPTIDOGLYCAN RECOGNITION PROTEIN"/>
    <property type="match status" value="1"/>
</dbReference>
<keyword evidence="4" id="KW-0472">Membrane</keyword>
<dbReference type="GO" id="GO:0009253">
    <property type="term" value="P:peptidoglycan catabolic process"/>
    <property type="evidence" value="ECO:0007669"/>
    <property type="project" value="InterPro"/>
</dbReference>
<feature type="transmembrane region" description="Helical" evidence="4">
    <location>
        <begin position="155"/>
        <end position="178"/>
    </location>
</feature>
<proteinExistence type="inferred from homology"/>
<evidence type="ECO:0000313" key="7">
    <source>
        <dbReference type="RefSeq" id="XP_030762761.1"/>
    </source>
</evidence>
<reference evidence="7" key="1">
    <citation type="submission" date="2025-08" db="UniProtKB">
        <authorList>
            <consortium name="RefSeq"/>
        </authorList>
    </citation>
    <scope>IDENTIFICATION</scope>
    <source>
        <tissue evidence="7">Gonads</tissue>
    </source>
</reference>
<evidence type="ECO:0000256" key="4">
    <source>
        <dbReference type="SAM" id="Phobius"/>
    </source>
</evidence>
<comment type="similarity">
    <text evidence="1">Belongs to the N-acetylmuramoyl-L-alanine amidase 2 family.</text>
</comment>
<dbReference type="InterPro" id="IPR015510">
    <property type="entry name" value="PGRP"/>
</dbReference>
<evidence type="ECO:0000313" key="6">
    <source>
        <dbReference type="Proteomes" id="UP000504635"/>
    </source>
</evidence>
<dbReference type="GO" id="GO:0008745">
    <property type="term" value="F:N-acetylmuramoyl-L-alanine amidase activity"/>
    <property type="evidence" value="ECO:0007669"/>
    <property type="project" value="InterPro"/>
</dbReference>
<dbReference type="GO" id="GO:0045087">
    <property type="term" value="P:innate immune response"/>
    <property type="evidence" value="ECO:0007669"/>
    <property type="project" value="UniProtKB-KW"/>
</dbReference>
<dbReference type="Pfam" id="PF01510">
    <property type="entry name" value="Amidase_2"/>
    <property type="match status" value="1"/>
</dbReference>
<dbReference type="InterPro" id="IPR006619">
    <property type="entry name" value="PGRP_domain_met/bac"/>
</dbReference>
<keyword evidence="2" id="KW-0399">Innate immunity</keyword>
<dbReference type="Proteomes" id="UP000504635">
    <property type="component" value="Unplaced"/>
</dbReference>
<keyword evidence="6" id="KW-1185">Reference proteome</keyword>
<keyword evidence="4" id="KW-0812">Transmembrane</keyword>
<feature type="domain" description="Peptidoglycan recognition protein family" evidence="5">
    <location>
        <begin position="202"/>
        <end position="342"/>
    </location>
</feature>
<dbReference type="AlphaFoldDB" id="A0A6J2YHL8"/>
<evidence type="ECO:0000256" key="1">
    <source>
        <dbReference type="ARBA" id="ARBA00007553"/>
    </source>
</evidence>
<organism evidence="6 7">
    <name type="scientific">Sitophilus oryzae</name>
    <name type="common">Rice weevil</name>
    <name type="synonym">Curculio oryzae</name>
    <dbReference type="NCBI Taxonomy" id="7048"/>
    <lineage>
        <taxon>Eukaryota</taxon>
        <taxon>Metazoa</taxon>
        <taxon>Ecdysozoa</taxon>
        <taxon>Arthropoda</taxon>
        <taxon>Hexapoda</taxon>
        <taxon>Insecta</taxon>
        <taxon>Pterygota</taxon>
        <taxon>Neoptera</taxon>
        <taxon>Endopterygota</taxon>
        <taxon>Coleoptera</taxon>
        <taxon>Polyphaga</taxon>
        <taxon>Cucujiformia</taxon>
        <taxon>Curculionidae</taxon>
        <taxon>Dryophthorinae</taxon>
        <taxon>Sitophilus</taxon>
    </lineage>
</organism>
<dbReference type="InterPro" id="IPR036505">
    <property type="entry name" value="Amidase/PGRP_sf"/>
</dbReference>
<evidence type="ECO:0000259" key="5">
    <source>
        <dbReference type="SMART" id="SM00701"/>
    </source>
</evidence>
<keyword evidence="3" id="KW-0391">Immunity</keyword>
<dbReference type="SMART" id="SM00701">
    <property type="entry name" value="PGRP"/>
    <property type="match status" value="1"/>
</dbReference>